<dbReference type="RefSeq" id="WP_154407172.1">
    <property type="nucleotide sequence ID" value="NZ_VUNR01000015.1"/>
</dbReference>
<dbReference type="GO" id="GO:0005737">
    <property type="term" value="C:cytoplasm"/>
    <property type="evidence" value="ECO:0007669"/>
    <property type="project" value="UniProtKB-SubCell"/>
</dbReference>
<evidence type="ECO:0000256" key="2">
    <source>
        <dbReference type="ARBA" id="ARBA00009008"/>
    </source>
</evidence>
<comment type="similarity">
    <text evidence="2">Belongs to the DivIVA family.</text>
</comment>
<dbReference type="Pfam" id="PF05103">
    <property type="entry name" value="DivIVA"/>
    <property type="match status" value="1"/>
</dbReference>
<evidence type="ECO:0000313" key="10">
    <source>
        <dbReference type="Proteomes" id="UP000433181"/>
    </source>
</evidence>
<gene>
    <name evidence="9" type="ORF">FYJ84_08415</name>
</gene>
<dbReference type="GO" id="GO:0051301">
    <property type="term" value="P:cell division"/>
    <property type="evidence" value="ECO:0007669"/>
    <property type="project" value="UniProtKB-KW"/>
</dbReference>
<sequence length="264" mass="29615">MLTPVDIHNKEFSRSFRGFNQEEVDDFLDQVVNDYEMLYRDNHQMKKEIELCNKQLDQYHQLEKNLQDTLLVAQRTADEVVNTANVRGEEVRQAARQAGENLKREAELYAEKLKQDTERECKRKIEAAAAQVRAAVAEYERIVRERRQFVAKMRNLMQTELGLLEEAYDIMPDKVQERAGKADDVKAAVQSQPKETSEVAASGTAASAANESVPATAEQEQAAENVQADAEKKQEPEGIHASAASVAIAAQIGVTDKTVPVERV</sequence>
<evidence type="ECO:0000256" key="4">
    <source>
        <dbReference type="ARBA" id="ARBA00022618"/>
    </source>
</evidence>
<dbReference type="Gene3D" id="6.10.250.660">
    <property type="match status" value="1"/>
</dbReference>
<evidence type="ECO:0000256" key="7">
    <source>
        <dbReference type="SAM" id="Coils"/>
    </source>
</evidence>
<feature type="region of interest" description="Disordered" evidence="8">
    <location>
        <begin position="181"/>
        <end position="240"/>
    </location>
</feature>
<feature type="compositionally biased region" description="Basic and acidic residues" evidence="8">
    <location>
        <begin position="229"/>
        <end position="238"/>
    </location>
</feature>
<dbReference type="InterPro" id="IPR019933">
    <property type="entry name" value="DivIVA_domain"/>
</dbReference>
<evidence type="ECO:0000256" key="6">
    <source>
        <dbReference type="ARBA" id="ARBA00023306"/>
    </source>
</evidence>
<evidence type="ECO:0000256" key="3">
    <source>
        <dbReference type="ARBA" id="ARBA00022490"/>
    </source>
</evidence>
<comment type="subcellular location">
    <subcellularLocation>
        <location evidence="1">Cytoplasm</location>
    </subcellularLocation>
</comment>
<dbReference type="Proteomes" id="UP000433181">
    <property type="component" value="Unassembled WGS sequence"/>
</dbReference>
<dbReference type="PANTHER" id="PTHR35794">
    <property type="entry name" value="CELL DIVISION PROTEIN DIVIVA"/>
    <property type="match status" value="1"/>
</dbReference>
<comment type="caution">
    <text evidence="9">The sequence shown here is derived from an EMBL/GenBank/DDBJ whole genome shotgun (WGS) entry which is preliminary data.</text>
</comment>
<evidence type="ECO:0000256" key="1">
    <source>
        <dbReference type="ARBA" id="ARBA00004496"/>
    </source>
</evidence>
<keyword evidence="3" id="KW-0963">Cytoplasm</keyword>
<dbReference type="AlphaFoldDB" id="A0A6I2UJU3"/>
<keyword evidence="5 7" id="KW-0175">Coiled coil</keyword>
<accession>A0A6I2UJU3</accession>
<evidence type="ECO:0000313" key="9">
    <source>
        <dbReference type="EMBL" id="MSU09006.1"/>
    </source>
</evidence>
<keyword evidence="6" id="KW-0131">Cell cycle</keyword>
<feature type="compositionally biased region" description="Low complexity" evidence="8">
    <location>
        <begin position="198"/>
        <end position="228"/>
    </location>
</feature>
<keyword evidence="10" id="KW-1185">Reference proteome</keyword>
<evidence type="ECO:0000256" key="5">
    <source>
        <dbReference type="ARBA" id="ARBA00023054"/>
    </source>
</evidence>
<dbReference type="PANTHER" id="PTHR35794:SF2">
    <property type="entry name" value="CELL DIVISION PROTEIN DIVIVA"/>
    <property type="match status" value="1"/>
</dbReference>
<proteinExistence type="inferred from homology"/>
<evidence type="ECO:0000256" key="8">
    <source>
        <dbReference type="SAM" id="MobiDB-lite"/>
    </source>
</evidence>
<dbReference type="GeneID" id="96778938"/>
<dbReference type="EMBL" id="VUNR01000015">
    <property type="protein sequence ID" value="MSU09006.1"/>
    <property type="molecule type" value="Genomic_DNA"/>
</dbReference>
<reference evidence="9 10" key="1">
    <citation type="submission" date="2019-08" db="EMBL/GenBank/DDBJ databases">
        <title>In-depth cultivation of the pig gut microbiome towards novel bacterial diversity and tailored functional studies.</title>
        <authorList>
            <person name="Wylensek D."/>
            <person name="Hitch T.C.A."/>
            <person name="Clavel T."/>
        </authorList>
    </citation>
    <scope>NUCLEOTIDE SEQUENCE [LARGE SCALE GENOMIC DNA]</scope>
    <source>
        <strain evidence="9 10">WCA-693-APC-5D-A</strain>
    </source>
</reference>
<dbReference type="InterPro" id="IPR007793">
    <property type="entry name" value="DivIVA_fam"/>
</dbReference>
<dbReference type="NCBIfam" id="TIGR03544">
    <property type="entry name" value="DivI1A_domain"/>
    <property type="match status" value="1"/>
</dbReference>
<protein>
    <submittedName>
        <fullName evidence="9">DivIVA domain-containing protein</fullName>
    </submittedName>
</protein>
<feature type="coiled-coil region" evidence="7">
    <location>
        <begin position="92"/>
        <end position="145"/>
    </location>
</feature>
<keyword evidence="4" id="KW-0132">Cell division</keyword>
<name>A0A6I2UJU3_9FIRM</name>
<organism evidence="9 10">
    <name type="scientific">Anaerovibrio slackiae</name>
    <dbReference type="NCBI Taxonomy" id="2652309"/>
    <lineage>
        <taxon>Bacteria</taxon>
        <taxon>Bacillati</taxon>
        <taxon>Bacillota</taxon>
        <taxon>Negativicutes</taxon>
        <taxon>Selenomonadales</taxon>
        <taxon>Selenomonadaceae</taxon>
        <taxon>Anaerovibrio</taxon>
    </lineage>
</organism>